<dbReference type="OrthoDB" id="3035632at2759"/>
<organism evidence="1 2">
    <name type="scientific">Psilocybe cyanescens</name>
    <dbReference type="NCBI Taxonomy" id="93625"/>
    <lineage>
        <taxon>Eukaryota</taxon>
        <taxon>Fungi</taxon>
        <taxon>Dikarya</taxon>
        <taxon>Basidiomycota</taxon>
        <taxon>Agaricomycotina</taxon>
        <taxon>Agaricomycetes</taxon>
        <taxon>Agaricomycetidae</taxon>
        <taxon>Agaricales</taxon>
        <taxon>Agaricineae</taxon>
        <taxon>Strophariaceae</taxon>
        <taxon>Psilocybe</taxon>
    </lineage>
</organism>
<keyword evidence="2" id="KW-1185">Reference proteome</keyword>
<protein>
    <submittedName>
        <fullName evidence="1">Uncharacterized protein</fullName>
    </submittedName>
</protein>
<sequence>MFSKKRRRITARQVGAYHDSVQILNDFDIIHSSEGTLQNVGGTTRAARIDHSPERVAGAWEQVTSWSPPDDENFALNADEEWYNETVEAEVMEEWPRLK</sequence>
<evidence type="ECO:0000313" key="2">
    <source>
        <dbReference type="Proteomes" id="UP000283269"/>
    </source>
</evidence>
<comment type="caution">
    <text evidence="1">The sequence shown here is derived from an EMBL/GenBank/DDBJ whole genome shotgun (WGS) entry which is preliminary data.</text>
</comment>
<reference evidence="1 2" key="1">
    <citation type="journal article" date="2018" name="Evol. Lett.">
        <title>Horizontal gene cluster transfer increased hallucinogenic mushroom diversity.</title>
        <authorList>
            <person name="Reynolds H.T."/>
            <person name="Vijayakumar V."/>
            <person name="Gluck-Thaler E."/>
            <person name="Korotkin H.B."/>
            <person name="Matheny P.B."/>
            <person name="Slot J.C."/>
        </authorList>
    </citation>
    <scope>NUCLEOTIDE SEQUENCE [LARGE SCALE GENOMIC DNA]</scope>
    <source>
        <strain evidence="1 2">2631</strain>
    </source>
</reference>
<dbReference type="STRING" id="93625.A0A409XIM4"/>
<dbReference type="Proteomes" id="UP000283269">
    <property type="component" value="Unassembled WGS sequence"/>
</dbReference>
<evidence type="ECO:0000313" key="1">
    <source>
        <dbReference type="EMBL" id="PPQ90623.1"/>
    </source>
</evidence>
<dbReference type="InParanoid" id="A0A409XIM4"/>
<dbReference type="EMBL" id="NHYD01001585">
    <property type="protein sequence ID" value="PPQ90623.1"/>
    <property type="molecule type" value="Genomic_DNA"/>
</dbReference>
<gene>
    <name evidence="1" type="ORF">CVT25_006595</name>
</gene>
<dbReference type="AlphaFoldDB" id="A0A409XIM4"/>
<proteinExistence type="predicted"/>
<accession>A0A409XIM4</accession>
<name>A0A409XIM4_PSICY</name>